<proteinExistence type="inferred from homology"/>
<protein>
    <recommendedName>
        <fullName evidence="8">Peptidase S8/S53 domain-containing protein</fullName>
    </recommendedName>
</protein>
<dbReference type="AlphaFoldDB" id="A0A1G2AAH2"/>
<feature type="active site" description="Charge relay system" evidence="5 6">
    <location>
        <position position="62"/>
    </location>
</feature>
<evidence type="ECO:0000259" key="8">
    <source>
        <dbReference type="Pfam" id="PF00082"/>
    </source>
</evidence>
<dbReference type="PROSITE" id="PS51892">
    <property type="entry name" value="SUBTILASE"/>
    <property type="match status" value="1"/>
</dbReference>
<keyword evidence="2 6" id="KW-0645">Protease</keyword>
<feature type="domain" description="Peptidase S8/S53" evidence="8">
    <location>
        <begin position="54"/>
        <end position="351"/>
    </location>
</feature>
<feature type="active site" description="Charge relay system" evidence="5 6">
    <location>
        <position position="125"/>
    </location>
</feature>
<accession>A0A1G2AAH2</accession>
<comment type="caution">
    <text evidence="9">The sequence shown here is derived from an EMBL/GenBank/DDBJ whole genome shotgun (WGS) entry which is preliminary data.</text>
</comment>
<dbReference type="PANTHER" id="PTHR43399:SF4">
    <property type="entry name" value="CELL WALL-ASSOCIATED PROTEASE"/>
    <property type="match status" value="1"/>
</dbReference>
<evidence type="ECO:0000313" key="9">
    <source>
        <dbReference type="EMBL" id="OGY73649.1"/>
    </source>
</evidence>
<dbReference type="InterPro" id="IPR015500">
    <property type="entry name" value="Peptidase_S8_subtilisin-rel"/>
</dbReference>
<evidence type="ECO:0000256" key="4">
    <source>
        <dbReference type="ARBA" id="ARBA00022825"/>
    </source>
</evidence>
<dbReference type="InterPro" id="IPR023828">
    <property type="entry name" value="Peptidase_S8_Ser-AS"/>
</dbReference>
<name>A0A1G2AAH2_9BACT</name>
<dbReference type="Pfam" id="PF00082">
    <property type="entry name" value="Peptidase_S8"/>
    <property type="match status" value="1"/>
</dbReference>
<dbReference type="InterPro" id="IPR034204">
    <property type="entry name" value="PfSUB1-like_cat_dom"/>
</dbReference>
<dbReference type="EMBL" id="MHJU01000009">
    <property type="protein sequence ID" value="OGY73649.1"/>
    <property type="molecule type" value="Genomic_DNA"/>
</dbReference>
<gene>
    <name evidence="9" type="ORF">A3H61_00475</name>
</gene>
<sequence length="501" mass="53795">MRISLFIIIIFTLLVAPFTARALSIVPNDPHFTTQYYTHQIHADEAWGYSVGSKDVVIAVIDAGVDIDHPDLKDQIWINGDEIAGNNIDDDKNGFIDDRNGWNFVENNPDTRPQFNDYTIEGASHGTLVAGIISATGNNKEGIAGVSWQSKIMPIRALNSVGEGEAENATAAIRYAVENGAHIINLSFVGGKFNQDFYNAIRYAFDRGVLVVAAIGNDAAGSTTKLSGGNLDERPSYPACFGSAKEQLVIGVGAVDKNNIKTEFSNFGKTCIDLNAPAVDIVGAQARNSALGSPFTASYSGFWRGTSFAAPQVSGVAALIKSINPRYTNKEITAVLLDTADAIDEYNTPELKGLLGKGLVNARRALRASAPATFIPQDPIELSLLQRDNAALWISDSVSQIAKPSALFPVTVTFKNKGGITWQPHLISIVITDLQGKSTLFRGDALGYQNAQNVLPSQAASLSGILTTPKQPGVYKIIFELRYKGAAVRGGKVYKTITVKK</sequence>
<comment type="similarity">
    <text evidence="1 6 7">Belongs to the peptidase S8 family.</text>
</comment>
<dbReference type="GO" id="GO:0004252">
    <property type="term" value="F:serine-type endopeptidase activity"/>
    <property type="evidence" value="ECO:0007669"/>
    <property type="project" value="UniProtKB-UniRule"/>
</dbReference>
<dbReference type="CDD" id="cd07473">
    <property type="entry name" value="Peptidases_S8_Subtilisin_like"/>
    <property type="match status" value="1"/>
</dbReference>
<dbReference type="Gene3D" id="3.40.50.200">
    <property type="entry name" value="Peptidase S8/S53 domain"/>
    <property type="match status" value="1"/>
</dbReference>
<dbReference type="InterPro" id="IPR000209">
    <property type="entry name" value="Peptidase_S8/S53_dom"/>
</dbReference>
<evidence type="ECO:0000256" key="7">
    <source>
        <dbReference type="RuleBase" id="RU003355"/>
    </source>
</evidence>
<dbReference type="InterPro" id="IPR051048">
    <property type="entry name" value="Peptidase_S8/S53_subtilisin"/>
</dbReference>
<evidence type="ECO:0000313" key="10">
    <source>
        <dbReference type="Proteomes" id="UP000178315"/>
    </source>
</evidence>
<dbReference type="Gene3D" id="2.60.40.10">
    <property type="entry name" value="Immunoglobulins"/>
    <property type="match status" value="1"/>
</dbReference>
<dbReference type="PRINTS" id="PR00723">
    <property type="entry name" value="SUBTILISIN"/>
</dbReference>
<dbReference type="InterPro" id="IPR013783">
    <property type="entry name" value="Ig-like_fold"/>
</dbReference>
<keyword evidence="4 6" id="KW-0720">Serine protease</keyword>
<dbReference type="GO" id="GO:0006508">
    <property type="term" value="P:proteolysis"/>
    <property type="evidence" value="ECO:0007669"/>
    <property type="project" value="UniProtKB-KW"/>
</dbReference>
<feature type="active site" description="Charge relay system" evidence="5 6">
    <location>
        <position position="307"/>
    </location>
</feature>
<dbReference type="PROSITE" id="PS00137">
    <property type="entry name" value="SUBTILASE_HIS"/>
    <property type="match status" value="1"/>
</dbReference>
<organism evidence="9 10">
    <name type="scientific">Candidatus Jacksonbacteria bacterium RIFCSPLOWO2_02_FULL_44_20</name>
    <dbReference type="NCBI Taxonomy" id="1798460"/>
    <lineage>
        <taxon>Bacteria</taxon>
        <taxon>Candidatus Jacksoniibacteriota</taxon>
    </lineage>
</organism>
<dbReference type="InterPro" id="IPR023827">
    <property type="entry name" value="Peptidase_S8_Asp-AS"/>
</dbReference>
<evidence type="ECO:0000256" key="1">
    <source>
        <dbReference type="ARBA" id="ARBA00011073"/>
    </source>
</evidence>
<dbReference type="PANTHER" id="PTHR43399">
    <property type="entry name" value="SUBTILISIN-RELATED"/>
    <property type="match status" value="1"/>
</dbReference>
<evidence type="ECO:0000256" key="6">
    <source>
        <dbReference type="PROSITE-ProRule" id="PRU01240"/>
    </source>
</evidence>
<reference evidence="9 10" key="1">
    <citation type="journal article" date="2016" name="Nat. Commun.">
        <title>Thousands of microbial genomes shed light on interconnected biogeochemical processes in an aquifer system.</title>
        <authorList>
            <person name="Anantharaman K."/>
            <person name="Brown C.T."/>
            <person name="Hug L.A."/>
            <person name="Sharon I."/>
            <person name="Castelle C.J."/>
            <person name="Probst A.J."/>
            <person name="Thomas B.C."/>
            <person name="Singh A."/>
            <person name="Wilkins M.J."/>
            <person name="Karaoz U."/>
            <person name="Brodie E.L."/>
            <person name="Williams K.H."/>
            <person name="Hubbard S.S."/>
            <person name="Banfield J.F."/>
        </authorList>
    </citation>
    <scope>NUCLEOTIDE SEQUENCE [LARGE SCALE GENOMIC DNA]</scope>
</reference>
<dbReference type="InterPro" id="IPR036852">
    <property type="entry name" value="Peptidase_S8/S53_dom_sf"/>
</dbReference>
<dbReference type="Proteomes" id="UP000178315">
    <property type="component" value="Unassembled WGS sequence"/>
</dbReference>
<dbReference type="InterPro" id="IPR022398">
    <property type="entry name" value="Peptidase_S8_His-AS"/>
</dbReference>
<evidence type="ECO:0000256" key="5">
    <source>
        <dbReference type="PIRSR" id="PIRSR615500-1"/>
    </source>
</evidence>
<dbReference type="PROSITE" id="PS00136">
    <property type="entry name" value="SUBTILASE_ASP"/>
    <property type="match status" value="1"/>
</dbReference>
<evidence type="ECO:0000256" key="3">
    <source>
        <dbReference type="ARBA" id="ARBA00022801"/>
    </source>
</evidence>
<keyword evidence="3 6" id="KW-0378">Hydrolase</keyword>
<dbReference type="SUPFAM" id="SSF52743">
    <property type="entry name" value="Subtilisin-like"/>
    <property type="match status" value="1"/>
</dbReference>
<evidence type="ECO:0000256" key="2">
    <source>
        <dbReference type="ARBA" id="ARBA00022670"/>
    </source>
</evidence>
<dbReference type="PROSITE" id="PS00138">
    <property type="entry name" value="SUBTILASE_SER"/>
    <property type="match status" value="1"/>
</dbReference>